<organism evidence="9 10">
    <name type="scientific">Corynebacterium evansiae</name>
    <dbReference type="NCBI Taxonomy" id="2913499"/>
    <lineage>
        <taxon>Bacteria</taxon>
        <taxon>Bacillati</taxon>
        <taxon>Actinomycetota</taxon>
        <taxon>Actinomycetes</taxon>
        <taxon>Mycobacteriales</taxon>
        <taxon>Corynebacteriaceae</taxon>
        <taxon>Corynebacterium</taxon>
    </lineage>
</organism>
<dbReference type="AlphaFoldDB" id="A0A9X3LKE9"/>
<keyword evidence="4 8" id="KW-0694">RNA-binding</keyword>
<proteinExistence type="inferred from homology"/>
<feature type="site" description="Discriminates between blocked and unblocked aminoacyl-tRNA" evidence="8">
    <location>
        <position position="59"/>
    </location>
</feature>
<dbReference type="InterPro" id="IPR001328">
    <property type="entry name" value="Pept_tRNA_hydro"/>
</dbReference>
<evidence type="ECO:0000256" key="3">
    <source>
        <dbReference type="ARBA" id="ARBA00022801"/>
    </source>
</evidence>
<comment type="subunit">
    <text evidence="8">Monomer.</text>
</comment>
<dbReference type="InterPro" id="IPR018171">
    <property type="entry name" value="Pept_tRNA_hydro_CS"/>
</dbReference>
<dbReference type="GO" id="GO:0006515">
    <property type="term" value="P:protein quality control for misfolded or incompletely synthesized proteins"/>
    <property type="evidence" value="ECO:0007669"/>
    <property type="project" value="UniProtKB-UniRule"/>
</dbReference>
<feature type="active site" description="Proton acceptor" evidence="8">
    <location>
        <position position="69"/>
    </location>
</feature>
<keyword evidence="2 8" id="KW-0820">tRNA-binding</keyword>
<evidence type="ECO:0000313" key="9">
    <source>
        <dbReference type="EMBL" id="MCZ9289532.1"/>
    </source>
</evidence>
<dbReference type="HAMAP" id="MF_00083">
    <property type="entry name" value="Pept_tRNA_hydro_bact"/>
    <property type="match status" value="1"/>
</dbReference>
<comment type="function">
    <text evidence="8">Catalyzes the release of premature peptidyl moieties from peptidyl-tRNA molecules trapped in stalled 50S ribosomal subunits, and thus maintains levels of free tRNAs and 50S ribosomes.</text>
</comment>
<comment type="subcellular location">
    <subcellularLocation>
        <location evidence="8">Cytoplasm</location>
    </subcellularLocation>
</comment>
<dbReference type="GO" id="GO:0004045">
    <property type="term" value="F:peptidyl-tRNA hydrolase activity"/>
    <property type="evidence" value="ECO:0007669"/>
    <property type="project" value="UniProtKB-UniRule"/>
</dbReference>
<sequence length="244" mass="26532">MAVSFLQSLFSVFRKNPASQGPAANSADARPAKPAKRAKLTVGELQEFAPEWIVIGLGNPGAKYAETRHNIGYWPIDRLVERYGVQWLPVEGQKAHAALITVEETPVVLLRSTTYMNNSGEAVGPLASALSLPAERVIVCHDELDIATGQVRIKDKGGEGGHNGLRSMTAELGTQHYVRVRMGIGRPPKGTSVIDFVLSPFEDADIDPESGWMENTLQDSVDSVTLIVNNGTDIARNDIHTRKH</sequence>
<evidence type="ECO:0000256" key="8">
    <source>
        <dbReference type="HAMAP-Rule" id="MF_00083"/>
    </source>
</evidence>
<evidence type="ECO:0000256" key="4">
    <source>
        <dbReference type="ARBA" id="ARBA00022884"/>
    </source>
</evidence>
<reference evidence="9" key="1">
    <citation type="submission" date="2022-02" db="EMBL/GenBank/DDBJ databases">
        <title>Corynebacterium sp. from urogenital microbiome.</title>
        <authorList>
            <person name="Cappelli E.A."/>
            <person name="Ribeiro T.G."/>
            <person name="Peixe L."/>
        </authorList>
    </citation>
    <scope>NUCLEOTIDE SEQUENCE</scope>
    <source>
        <strain evidence="9">C8Ua_174</strain>
    </source>
</reference>
<dbReference type="Pfam" id="PF01195">
    <property type="entry name" value="Pept_tRNA_hydro"/>
    <property type="match status" value="1"/>
</dbReference>
<evidence type="ECO:0000256" key="5">
    <source>
        <dbReference type="ARBA" id="ARBA00038063"/>
    </source>
</evidence>
<dbReference type="InterPro" id="IPR036416">
    <property type="entry name" value="Pept_tRNA_hydro_sf"/>
</dbReference>
<dbReference type="CDD" id="cd00462">
    <property type="entry name" value="PTH"/>
    <property type="match status" value="1"/>
</dbReference>
<dbReference type="FunFam" id="3.40.50.1470:FF:000001">
    <property type="entry name" value="Peptidyl-tRNA hydrolase"/>
    <property type="match status" value="1"/>
</dbReference>
<evidence type="ECO:0000313" key="10">
    <source>
        <dbReference type="Proteomes" id="UP001146469"/>
    </source>
</evidence>
<dbReference type="GO" id="GO:0005737">
    <property type="term" value="C:cytoplasm"/>
    <property type="evidence" value="ECO:0007669"/>
    <property type="project" value="UniProtKB-SubCell"/>
</dbReference>
<keyword evidence="3 8" id="KW-0378">Hydrolase</keyword>
<dbReference type="PROSITE" id="PS01196">
    <property type="entry name" value="PEPT_TRNA_HYDROL_2"/>
    <property type="match status" value="1"/>
</dbReference>
<comment type="caution">
    <text evidence="9">The sequence shown here is derived from an EMBL/GenBank/DDBJ whole genome shotgun (WGS) entry which is preliminary data.</text>
</comment>
<dbReference type="PANTHER" id="PTHR17224">
    <property type="entry name" value="PEPTIDYL-TRNA HYDROLASE"/>
    <property type="match status" value="1"/>
</dbReference>
<dbReference type="NCBIfam" id="TIGR00447">
    <property type="entry name" value="pth"/>
    <property type="match status" value="1"/>
</dbReference>
<dbReference type="EMBL" id="JAKMUT010000003">
    <property type="protein sequence ID" value="MCZ9289532.1"/>
    <property type="molecule type" value="Genomic_DNA"/>
</dbReference>
<feature type="binding site" evidence="8">
    <location>
        <position position="163"/>
    </location>
    <ligand>
        <name>tRNA</name>
        <dbReference type="ChEBI" id="CHEBI:17843"/>
    </ligand>
</feature>
<feature type="binding site" evidence="8">
    <location>
        <position position="117"/>
    </location>
    <ligand>
        <name>tRNA</name>
        <dbReference type="ChEBI" id="CHEBI:17843"/>
    </ligand>
</feature>
<evidence type="ECO:0000256" key="1">
    <source>
        <dbReference type="ARBA" id="ARBA00013260"/>
    </source>
</evidence>
<comment type="catalytic activity">
    <reaction evidence="6 8">
        <text>an N-acyl-L-alpha-aminoacyl-tRNA + H2O = an N-acyl-L-amino acid + a tRNA + H(+)</text>
        <dbReference type="Rhea" id="RHEA:54448"/>
        <dbReference type="Rhea" id="RHEA-COMP:10123"/>
        <dbReference type="Rhea" id="RHEA-COMP:13883"/>
        <dbReference type="ChEBI" id="CHEBI:15377"/>
        <dbReference type="ChEBI" id="CHEBI:15378"/>
        <dbReference type="ChEBI" id="CHEBI:59874"/>
        <dbReference type="ChEBI" id="CHEBI:78442"/>
        <dbReference type="ChEBI" id="CHEBI:138191"/>
        <dbReference type="EC" id="3.1.1.29"/>
    </reaction>
</comment>
<dbReference type="Proteomes" id="UP001146469">
    <property type="component" value="Unassembled WGS sequence"/>
</dbReference>
<evidence type="ECO:0000256" key="7">
    <source>
        <dbReference type="ARBA" id="ARBA00050038"/>
    </source>
</evidence>
<dbReference type="EC" id="3.1.1.29" evidence="1 8"/>
<accession>A0A9X3LKE9</accession>
<gene>
    <name evidence="8 9" type="primary">pth</name>
    <name evidence="9" type="ORF">L8V00_04825</name>
</gene>
<evidence type="ECO:0000256" key="2">
    <source>
        <dbReference type="ARBA" id="ARBA00022555"/>
    </source>
</evidence>
<name>A0A9X3LKE9_9CORY</name>
<dbReference type="PANTHER" id="PTHR17224:SF1">
    <property type="entry name" value="PEPTIDYL-TRNA HYDROLASE"/>
    <property type="match status" value="1"/>
</dbReference>
<dbReference type="SUPFAM" id="SSF53178">
    <property type="entry name" value="Peptidyl-tRNA hydrolase-like"/>
    <property type="match status" value="1"/>
</dbReference>
<dbReference type="GO" id="GO:0072344">
    <property type="term" value="P:rescue of stalled ribosome"/>
    <property type="evidence" value="ECO:0007669"/>
    <property type="project" value="UniProtKB-UniRule"/>
</dbReference>
<dbReference type="RefSeq" id="WP_269944352.1">
    <property type="nucleotide sequence ID" value="NZ_JAKMUT010000003.1"/>
</dbReference>
<protein>
    <recommendedName>
        <fullName evidence="7 8">Peptidyl-tRNA hydrolase</fullName>
        <shortName evidence="8">Pth</shortName>
        <ecNumber evidence="1 8">3.1.1.29</ecNumber>
    </recommendedName>
</protein>
<feature type="binding site" evidence="8">
    <location>
        <position position="64"/>
    </location>
    <ligand>
        <name>tRNA</name>
        <dbReference type="ChEBI" id="CHEBI:17843"/>
    </ligand>
</feature>
<comment type="function">
    <text evidence="8">Hydrolyzes ribosome-free peptidyl-tRNAs (with 1 or more amino acids incorporated), which drop off the ribosome during protein synthesis, or as a result of ribosome stalling.</text>
</comment>
<dbReference type="Gene3D" id="3.40.50.1470">
    <property type="entry name" value="Peptidyl-tRNA hydrolase"/>
    <property type="match status" value="1"/>
</dbReference>
<comment type="similarity">
    <text evidence="5 8">Belongs to the PTH family.</text>
</comment>
<evidence type="ECO:0000256" key="6">
    <source>
        <dbReference type="ARBA" id="ARBA00048707"/>
    </source>
</evidence>
<dbReference type="GO" id="GO:0000049">
    <property type="term" value="F:tRNA binding"/>
    <property type="evidence" value="ECO:0007669"/>
    <property type="project" value="UniProtKB-UniRule"/>
</dbReference>
<keyword evidence="10" id="KW-1185">Reference proteome</keyword>
<keyword evidence="8" id="KW-0963">Cytoplasm</keyword>
<feature type="binding site" evidence="8">
    <location>
        <position position="115"/>
    </location>
    <ligand>
        <name>tRNA</name>
        <dbReference type="ChEBI" id="CHEBI:17843"/>
    </ligand>
</feature>
<feature type="site" description="Stabilizes the basic form of H active site to accept a proton" evidence="8">
    <location>
        <position position="142"/>
    </location>
</feature>